<proteinExistence type="predicted"/>
<comment type="caution">
    <text evidence="2">The sequence shown here is derived from an EMBL/GenBank/DDBJ whole genome shotgun (WGS) entry which is preliminary data.</text>
</comment>
<accession>A0A016VQL1</accession>
<evidence type="ECO:0000256" key="1">
    <source>
        <dbReference type="SAM" id="MobiDB-lite"/>
    </source>
</evidence>
<evidence type="ECO:0000313" key="3">
    <source>
        <dbReference type="Proteomes" id="UP000024635"/>
    </source>
</evidence>
<evidence type="ECO:0008006" key="4">
    <source>
        <dbReference type="Google" id="ProtNLM"/>
    </source>
</evidence>
<gene>
    <name evidence="2" type="primary">Acey_s0006.g3051</name>
    <name evidence="2" type="ORF">Y032_0006g3051</name>
</gene>
<organism evidence="2 3">
    <name type="scientific">Ancylostoma ceylanicum</name>
    <dbReference type="NCBI Taxonomy" id="53326"/>
    <lineage>
        <taxon>Eukaryota</taxon>
        <taxon>Metazoa</taxon>
        <taxon>Ecdysozoa</taxon>
        <taxon>Nematoda</taxon>
        <taxon>Chromadorea</taxon>
        <taxon>Rhabditida</taxon>
        <taxon>Rhabditina</taxon>
        <taxon>Rhabditomorpha</taxon>
        <taxon>Strongyloidea</taxon>
        <taxon>Ancylostomatidae</taxon>
        <taxon>Ancylostomatinae</taxon>
        <taxon>Ancylostoma</taxon>
    </lineage>
</organism>
<dbReference type="OrthoDB" id="6236007at2759"/>
<protein>
    <recommendedName>
        <fullName evidence="4">TIL domain-containing protein</fullName>
    </recommendedName>
</protein>
<feature type="compositionally biased region" description="Polar residues" evidence="1">
    <location>
        <begin position="154"/>
        <end position="184"/>
    </location>
</feature>
<dbReference type="Gene3D" id="2.10.25.10">
    <property type="entry name" value="Laminin"/>
    <property type="match status" value="2"/>
</dbReference>
<dbReference type="EMBL" id="JARK01001342">
    <property type="protein sequence ID" value="EYC29586.1"/>
    <property type="molecule type" value="Genomic_DNA"/>
</dbReference>
<reference evidence="3" key="1">
    <citation type="journal article" date="2015" name="Nat. Genet.">
        <title>The genome and transcriptome of the zoonotic hookworm Ancylostoma ceylanicum identify infection-specific gene families.</title>
        <authorList>
            <person name="Schwarz E.M."/>
            <person name="Hu Y."/>
            <person name="Antoshechkin I."/>
            <person name="Miller M.M."/>
            <person name="Sternberg P.W."/>
            <person name="Aroian R.V."/>
        </authorList>
    </citation>
    <scope>NUCLEOTIDE SEQUENCE</scope>
    <source>
        <strain evidence="3">HY135</strain>
    </source>
</reference>
<evidence type="ECO:0000313" key="2">
    <source>
        <dbReference type="EMBL" id="EYC29586.1"/>
    </source>
</evidence>
<dbReference type="AlphaFoldDB" id="A0A016VQL1"/>
<name>A0A016VQL1_9BILA</name>
<sequence>MRTLFPVIYPENCTELEEFVKANETHRCERSCSGDTPVERIFQAECETTRELSYCACKPGYARRTPTRECVPEEECLKDPCPGPHELRKHYGFGDLCRPTCKRRSRLCGEKSDYFNVTFACECEQGYILKDYNSHCIPIEQCEMTDGVSGGRIATNTDPSRVSVTTGDESSNEPRNPESQSIGTSEEDEE</sequence>
<keyword evidence="3" id="KW-1185">Reference proteome</keyword>
<feature type="region of interest" description="Disordered" evidence="1">
    <location>
        <begin position="150"/>
        <end position="190"/>
    </location>
</feature>
<dbReference type="Proteomes" id="UP000024635">
    <property type="component" value="Unassembled WGS sequence"/>
</dbReference>